<accession>A0A5N6JRR0</accession>
<evidence type="ECO:0000313" key="3">
    <source>
        <dbReference type="Proteomes" id="UP000326757"/>
    </source>
</evidence>
<evidence type="ECO:0000313" key="2">
    <source>
        <dbReference type="EMBL" id="KAB8290828.1"/>
    </source>
</evidence>
<comment type="caution">
    <text evidence="2">The sequence shown here is derived from an EMBL/GenBank/DDBJ whole genome shotgun (WGS) entry which is preliminary data.</text>
</comment>
<dbReference type="GO" id="GO:0008310">
    <property type="term" value="F:single-stranded DNA 3'-5' DNA exonuclease activity"/>
    <property type="evidence" value="ECO:0007669"/>
    <property type="project" value="TreeGrafter"/>
</dbReference>
<dbReference type="Proteomes" id="UP000326757">
    <property type="component" value="Unassembled WGS sequence"/>
</dbReference>
<protein>
    <submittedName>
        <fullName evidence="2">Uncharacterized protein</fullName>
    </submittedName>
</protein>
<proteinExistence type="predicted"/>
<name>A0A5N6JRR0_MONLA</name>
<reference evidence="2 3" key="1">
    <citation type="submission" date="2019-06" db="EMBL/GenBank/DDBJ databases">
        <title>Genome Sequence of the Brown Rot Fungal Pathogen Monilinia laxa.</title>
        <authorList>
            <person name="De Miccolis Angelini R.M."/>
            <person name="Landi L."/>
            <person name="Abate D."/>
            <person name="Pollastro S."/>
            <person name="Romanazzi G."/>
            <person name="Faretra F."/>
        </authorList>
    </citation>
    <scope>NUCLEOTIDE SEQUENCE [LARGE SCALE GENOMIC DNA]</scope>
    <source>
        <strain evidence="2 3">Mlax316</strain>
    </source>
</reference>
<dbReference type="GO" id="GO:0003697">
    <property type="term" value="F:single-stranded DNA binding"/>
    <property type="evidence" value="ECO:0007669"/>
    <property type="project" value="TreeGrafter"/>
</dbReference>
<dbReference type="InterPro" id="IPR052469">
    <property type="entry name" value="MEIOB"/>
</dbReference>
<sequence>MPASYPSIQSFFQKEVHPNSSSPLKGKETSHAVLNSSSSSIGGEGFLKDGGGDEDGDGMASGIGDGDGMGDGFTVGFLGEVDGWTERWMKITGPKAVTFVGRVVNFATVMGRSAKQPRARGWHYVGVKLYFVNQSYPLKLGQLLSIWTAFISDASKADGASTTGILVSANLFPGRNTSDHVMIHTHSGASDIYRIPLGYTKGEPLAGLMTIEAYLNGGYDGVVGAKLLICVKSIGARKKIIKKDGGESFLIDVILFDHTGEVKMKCWGDLIESVKEWQPGKTIFLLSNPLHKLDYGGKGVLNFGRHTMVDVEPDFPDAQWLKRWAGGLMRKESVGIVFPDDIWGEKEVEEAIYGPRTALFGLRDVDEWVRDEAREVFTGWISVVFLEMALLRNWRRNMLMCTECCGIPIYNNTPHIPCPHCSKPLTLSMNPKIIGTLVDETGCIAAGKLIWSENAWKELLGRSVQDLCQMACEEIRLLECRIVGLRLSLCFGWAGDEAGDVLGGDSRGVGGVGGRLCVLGVRS</sequence>
<evidence type="ECO:0000256" key="1">
    <source>
        <dbReference type="SAM" id="MobiDB-lite"/>
    </source>
</evidence>
<feature type="region of interest" description="Disordered" evidence="1">
    <location>
        <begin position="1"/>
        <end position="64"/>
    </location>
</feature>
<dbReference type="InterPro" id="IPR012340">
    <property type="entry name" value="NA-bd_OB-fold"/>
</dbReference>
<dbReference type="GO" id="GO:0000712">
    <property type="term" value="P:resolution of meiotic recombination intermediates"/>
    <property type="evidence" value="ECO:0007669"/>
    <property type="project" value="TreeGrafter"/>
</dbReference>
<feature type="compositionally biased region" description="Polar residues" evidence="1">
    <location>
        <begin position="32"/>
        <end position="41"/>
    </location>
</feature>
<dbReference type="PANTHER" id="PTHR21166:SF2">
    <property type="entry name" value="CELL DIVISION CONTROL PROTEIN 24 OB DOMAIN-CONTAINING PROTEIN-RELATED"/>
    <property type="match status" value="1"/>
</dbReference>
<feature type="compositionally biased region" description="Polar residues" evidence="1">
    <location>
        <begin position="1"/>
        <end position="23"/>
    </location>
</feature>
<dbReference type="PANTHER" id="PTHR21166">
    <property type="entry name" value="CELL DIVISION CONTROL PROTEIN 24 OB DOMAIN-CONTAINING PROTEIN-RELATED"/>
    <property type="match status" value="1"/>
</dbReference>
<dbReference type="Gene3D" id="2.40.50.140">
    <property type="entry name" value="Nucleic acid-binding proteins"/>
    <property type="match status" value="1"/>
</dbReference>
<dbReference type="AlphaFoldDB" id="A0A5N6JRR0"/>
<gene>
    <name evidence="2" type="ORF">EYC80_008465</name>
</gene>
<dbReference type="SUPFAM" id="SSF50249">
    <property type="entry name" value="Nucleic acid-binding proteins"/>
    <property type="match status" value="1"/>
</dbReference>
<keyword evidence="3" id="KW-1185">Reference proteome</keyword>
<dbReference type="EMBL" id="VIGI01000016">
    <property type="protein sequence ID" value="KAB8290828.1"/>
    <property type="molecule type" value="Genomic_DNA"/>
</dbReference>
<organism evidence="2 3">
    <name type="scientific">Monilinia laxa</name>
    <name type="common">Brown rot fungus</name>
    <name type="synonym">Sclerotinia laxa</name>
    <dbReference type="NCBI Taxonomy" id="61186"/>
    <lineage>
        <taxon>Eukaryota</taxon>
        <taxon>Fungi</taxon>
        <taxon>Dikarya</taxon>
        <taxon>Ascomycota</taxon>
        <taxon>Pezizomycotina</taxon>
        <taxon>Leotiomycetes</taxon>
        <taxon>Helotiales</taxon>
        <taxon>Sclerotiniaceae</taxon>
        <taxon>Monilinia</taxon>
    </lineage>
</organism>
<dbReference type="OrthoDB" id="3248508at2759"/>